<evidence type="ECO:0000313" key="5">
    <source>
        <dbReference type="Proteomes" id="UP000198660"/>
    </source>
</evidence>
<evidence type="ECO:0000256" key="2">
    <source>
        <dbReference type="SAM" id="Phobius"/>
    </source>
</evidence>
<keyword evidence="5" id="KW-1185">Reference proteome</keyword>
<sequence>MRRGWFVVLTAMALLWSLVAPGVVSADGDPVLSVTTEQKADELAVKASVSGEKVEEGHYTFTIGEDKKESENGEVSFKGLSNGKHQLDVTFKGKVDGQEKELANKVDVAITATTDEQPKADEPAAGNEDGTKADDKKGDKKDGEDATKPGDKKDQDEKKPQEMSLGFYPEIYDNYVEVQSAIIDGDFNLIDAKQVKGTWKIKFKGQAESVYKEVTDSGLRVTEGFIVEHPGTHDVRVSFKGKVDGKKVNLAEVFTFSFPKASIKLNFDGKDTLGAQLTNAKEAEGSWFVVVESMDSEDVYYDYESDVKKGLRFSHKLKDLKPGKYWVWAGFEGSVDGYDGGLFNSIEITIKKDGTVTVDNDGEGGKTAGGTTSEKMDKIVKDIKQGGKMPKTASDLPMFTLLGGVLLAAGLLLLKRKPAQD</sequence>
<evidence type="ECO:0000256" key="1">
    <source>
        <dbReference type="SAM" id="MobiDB-lite"/>
    </source>
</evidence>
<feature type="region of interest" description="Disordered" evidence="1">
    <location>
        <begin position="110"/>
        <end position="162"/>
    </location>
</feature>
<keyword evidence="3" id="KW-0732">Signal</keyword>
<name>A0A1I6S4R9_9BACL</name>
<keyword evidence="2" id="KW-0812">Transmembrane</keyword>
<keyword evidence="2" id="KW-0472">Membrane</keyword>
<accession>A0A1I6S4R9</accession>
<gene>
    <name evidence="4" type="ORF">SAMN05444972_106143</name>
</gene>
<dbReference type="Proteomes" id="UP000198660">
    <property type="component" value="Unassembled WGS sequence"/>
</dbReference>
<dbReference type="AlphaFoldDB" id="A0A1I6S4R9"/>
<feature type="signal peptide" evidence="3">
    <location>
        <begin position="1"/>
        <end position="26"/>
    </location>
</feature>
<dbReference type="NCBIfam" id="TIGR01167">
    <property type="entry name" value="LPXTG_anchor"/>
    <property type="match status" value="1"/>
</dbReference>
<feature type="chain" id="PRO_5009303981" evidence="3">
    <location>
        <begin position="27"/>
        <end position="421"/>
    </location>
</feature>
<keyword evidence="2" id="KW-1133">Transmembrane helix</keyword>
<protein>
    <submittedName>
        <fullName evidence="4">LPXTG-motif cell wall anchor domain-containing protein</fullName>
    </submittedName>
</protein>
<organism evidence="4 5">
    <name type="scientific">Marininema halotolerans</name>
    <dbReference type="NCBI Taxonomy" id="1155944"/>
    <lineage>
        <taxon>Bacteria</taxon>
        <taxon>Bacillati</taxon>
        <taxon>Bacillota</taxon>
        <taxon>Bacilli</taxon>
        <taxon>Bacillales</taxon>
        <taxon>Thermoactinomycetaceae</taxon>
        <taxon>Marininema</taxon>
    </lineage>
</organism>
<feature type="compositionally biased region" description="Basic and acidic residues" evidence="1">
    <location>
        <begin position="129"/>
        <end position="161"/>
    </location>
</feature>
<evidence type="ECO:0000256" key="3">
    <source>
        <dbReference type="SAM" id="SignalP"/>
    </source>
</evidence>
<dbReference type="EMBL" id="FPAA01000006">
    <property type="protein sequence ID" value="SFS71936.1"/>
    <property type="molecule type" value="Genomic_DNA"/>
</dbReference>
<reference evidence="5" key="1">
    <citation type="submission" date="2016-10" db="EMBL/GenBank/DDBJ databases">
        <authorList>
            <person name="Varghese N."/>
            <person name="Submissions S."/>
        </authorList>
    </citation>
    <scope>NUCLEOTIDE SEQUENCE [LARGE SCALE GENOMIC DNA]</scope>
    <source>
        <strain evidence="5">DSM 45789</strain>
    </source>
</reference>
<evidence type="ECO:0000313" key="4">
    <source>
        <dbReference type="EMBL" id="SFS71936.1"/>
    </source>
</evidence>
<proteinExistence type="predicted"/>
<dbReference type="OrthoDB" id="2986953at2"/>
<feature type="transmembrane region" description="Helical" evidence="2">
    <location>
        <begin position="396"/>
        <end position="414"/>
    </location>
</feature>
<dbReference type="RefSeq" id="WP_091836946.1">
    <property type="nucleotide sequence ID" value="NZ_FPAA01000006.1"/>
</dbReference>